<evidence type="ECO:0000313" key="2">
    <source>
        <dbReference type="EMBL" id="KAG7519658.1"/>
    </source>
</evidence>
<gene>
    <name evidence="2" type="ORF">JOB18_012853</name>
</gene>
<name>A0AAV6SSR2_SOLSE</name>
<accession>A0AAV6SSR2</accession>
<dbReference type="EMBL" id="JAGKHQ010000003">
    <property type="protein sequence ID" value="KAG7519658.1"/>
    <property type="molecule type" value="Genomic_DNA"/>
</dbReference>
<protein>
    <submittedName>
        <fullName evidence="2">Uncharacterized protein</fullName>
    </submittedName>
</protein>
<keyword evidence="3" id="KW-1185">Reference proteome</keyword>
<feature type="region of interest" description="Disordered" evidence="1">
    <location>
        <begin position="1"/>
        <end position="22"/>
    </location>
</feature>
<feature type="compositionally biased region" description="Polar residues" evidence="1">
    <location>
        <begin position="1"/>
        <end position="11"/>
    </location>
</feature>
<reference evidence="2 3" key="1">
    <citation type="journal article" date="2021" name="Sci. Rep.">
        <title>Chromosome anchoring in Senegalese sole (Solea senegalensis) reveals sex-associated markers and genome rearrangements in flatfish.</title>
        <authorList>
            <person name="Guerrero-Cozar I."/>
            <person name="Gomez-Garrido J."/>
            <person name="Berbel C."/>
            <person name="Martinez-Blanch J.F."/>
            <person name="Alioto T."/>
            <person name="Claros M.G."/>
            <person name="Gagnaire P.A."/>
            <person name="Manchado M."/>
        </authorList>
    </citation>
    <scope>NUCLEOTIDE SEQUENCE [LARGE SCALE GENOMIC DNA]</scope>
    <source>
        <strain evidence="2">Sse05_10M</strain>
    </source>
</reference>
<evidence type="ECO:0000256" key="1">
    <source>
        <dbReference type="SAM" id="MobiDB-lite"/>
    </source>
</evidence>
<sequence length="81" mass="9233">MSESSLKSSSGPVPDSRVVGTPSDQYCDPVLMWRLRKQFAARTENHTPAHEESLHRQLWRLHLPVIMAQTRTTISLLGHRV</sequence>
<proteinExistence type="predicted"/>
<dbReference type="AlphaFoldDB" id="A0AAV6SSR2"/>
<evidence type="ECO:0000313" key="3">
    <source>
        <dbReference type="Proteomes" id="UP000693946"/>
    </source>
</evidence>
<comment type="caution">
    <text evidence="2">The sequence shown here is derived from an EMBL/GenBank/DDBJ whole genome shotgun (WGS) entry which is preliminary data.</text>
</comment>
<organism evidence="2 3">
    <name type="scientific">Solea senegalensis</name>
    <name type="common">Senegalese sole</name>
    <dbReference type="NCBI Taxonomy" id="28829"/>
    <lineage>
        <taxon>Eukaryota</taxon>
        <taxon>Metazoa</taxon>
        <taxon>Chordata</taxon>
        <taxon>Craniata</taxon>
        <taxon>Vertebrata</taxon>
        <taxon>Euteleostomi</taxon>
        <taxon>Actinopterygii</taxon>
        <taxon>Neopterygii</taxon>
        <taxon>Teleostei</taxon>
        <taxon>Neoteleostei</taxon>
        <taxon>Acanthomorphata</taxon>
        <taxon>Carangaria</taxon>
        <taxon>Pleuronectiformes</taxon>
        <taxon>Pleuronectoidei</taxon>
        <taxon>Soleidae</taxon>
        <taxon>Solea</taxon>
    </lineage>
</organism>
<dbReference type="Proteomes" id="UP000693946">
    <property type="component" value="Linkage Group LG11"/>
</dbReference>